<name>A0A5C6ZVD1_9FLAO</name>
<comment type="caution">
    <text evidence="1">The sequence shown here is derived from an EMBL/GenBank/DDBJ whole genome shotgun (WGS) entry which is preliminary data.</text>
</comment>
<evidence type="ECO:0000313" key="2">
    <source>
        <dbReference type="Proteomes" id="UP000321367"/>
    </source>
</evidence>
<dbReference type="RefSeq" id="WP_146931031.1">
    <property type="nucleotide sequence ID" value="NZ_CBCSHZ010000004.1"/>
</dbReference>
<accession>A0A5C6ZVD1</accession>
<dbReference type="EMBL" id="VORY01000004">
    <property type="protein sequence ID" value="TXD94601.1"/>
    <property type="molecule type" value="Genomic_DNA"/>
</dbReference>
<dbReference type="Proteomes" id="UP000321367">
    <property type="component" value="Unassembled WGS sequence"/>
</dbReference>
<protein>
    <submittedName>
        <fullName evidence="1">DUF4249 domain-containing protein</fullName>
    </submittedName>
</protein>
<dbReference type="InterPro" id="IPR025345">
    <property type="entry name" value="DUF4249"/>
</dbReference>
<dbReference type="AlphaFoldDB" id="A0A5C6ZVD1"/>
<organism evidence="1 2">
    <name type="scientific">Gillisia hiemivivida</name>
    <dbReference type="NCBI Taxonomy" id="291190"/>
    <lineage>
        <taxon>Bacteria</taxon>
        <taxon>Pseudomonadati</taxon>
        <taxon>Bacteroidota</taxon>
        <taxon>Flavobacteriia</taxon>
        <taxon>Flavobacteriales</taxon>
        <taxon>Flavobacteriaceae</taxon>
        <taxon>Gillisia</taxon>
    </lineage>
</organism>
<dbReference type="OrthoDB" id="1430047at2"/>
<keyword evidence="2" id="KW-1185">Reference proteome</keyword>
<evidence type="ECO:0000313" key="1">
    <source>
        <dbReference type="EMBL" id="TXD94601.1"/>
    </source>
</evidence>
<reference evidence="1 2" key="1">
    <citation type="submission" date="2019-08" db="EMBL/GenBank/DDBJ databases">
        <title>Genome sequence of Gillisia hiemivivida IC154 (type strain).</title>
        <authorList>
            <person name="Bowman J.P."/>
        </authorList>
    </citation>
    <scope>NUCLEOTIDE SEQUENCE [LARGE SCALE GENOMIC DNA]</scope>
    <source>
        <strain evidence="1 2">IC154</strain>
    </source>
</reference>
<gene>
    <name evidence="1" type="ORF">ES724_06225</name>
</gene>
<proteinExistence type="predicted"/>
<sequence>MKIAHNILLLILIIICCSCEEVVQVDLQESSPRLVVEASIIWEKRSNGNSQIIYLTKTTPYFDSEITPAKDAIIEIVSSSGETFKFIEEESGIYVNTNFLPELNKEYQLTIRYNNEIYSATESMIPVVDLEEVEQTLNGGFSGDDIELKAYFTDPAEISNYYLFKFFLDDISVQINDDEFTNGNRTFAYFSDEDLKVGDIVNFEIQGISGRFYEYLYILSSQAGENNGGPFQTQPTTVRGNIINETNPDNFAFGYFRLSQTDNLEYTIQ</sequence>
<dbReference type="Pfam" id="PF14054">
    <property type="entry name" value="DUF4249"/>
    <property type="match status" value="1"/>
</dbReference>